<dbReference type="Gene3D" id="3.40.630.30">
    <property type="match status" value="1"/>
</dbReference>
<evidence type="ECO:0000256" key="2">
    <source>
        <dbReference type="ARBA" id="ARBA00023315"/>
    </source>
</evidence>
<feature type="domain" description="N-acetyltransferase" evidence="3">
    <location>
        <begin position="1"/>
        <end position="167"/>
    </location>
</feature>
<dbReference type="GO" id="GO:0016747">
    <property type="term" value="F:acyltransferase activity, transferring groups other than amino-acyl groups"/>
    <property type="evidence" value="ECO:0007669"/>
    <property type="project" value="InterPro"/>
</dbReference>
<keyword evidence="2" id="KW-0012">Acyltransferase</keyword>
<evidence type="ECO:0000313" key="5">
    <source>
        <dbReference type="Proteomes" id="UP000199492"/>
    </source>
</evidence>
<dbReference type="SUPFAM" id="SSF55729">
    <property type="entry name" value="Acyl-CoA N-acyltransferases (Nat)"/>
    <property type="match status" value="1"/>
</dbReference>
<dbReference type="OrthoDB" id="9796381at2"/>
<sequence>MKIEKGEPSDLEALFQIYLKGKNDLEHMEIFQWTDNYPTRSIIENDLNNGVLYTLKNNNIIIGAINISETQEVEYKSINWKFDNSKVLVIHRLVVNPKHQKLGYAKTLMDFAERFAMENNYSSIRLDAYSQNTRVIEFYKKRNYLIRGEVNFPEREDTFYCMEKEILAKH</sequence>
<dbReference type="STRING" id="262004.SAMN04489796_10345"/>
<accession>A0A1G8CTK9</accession>
<dbReference type="Proteomes" id="UP000199492">
    <property type="component" value="Unassembled WGS sequence"/>
</dbReference>
<keyword evidence="5" id="KW-1185">Reference proteome</keyword>
<dbReference type="PROSITE" id="PS51186">
    <property type="entry name" value="GNAT"/>
    <property type="match status" value="1"/>
</dbReference>
<dbReference type="EMBL" id="FNCZ01000003">
    <property type="protein sequence ID" value="SDH48815.1"/>
    <property type="molecule type" value="Genomic_DNA"/>
</dbReference>
<keyword evidence="1 4" id="KW-0808">Transferase</keyword>
<organism evidence="4 5">
    <name type="scientific">Winogradskyella thalassocola</name>
    <dbReference type="NCBI Taxonomy" id="262004"/>
    <lineage>
        <taxon>Bacteria</taxon>
        <taxon>Pseudomonadati</taxon>
        <taxon>Bacteroidota</taxon>
        <taxon>Flavobacteriia</taxon>
        <taxon>Flavobacteriales</taxon>
        <taxon>Flavobacteriaceae</taxon>
        <taxon>Winogradskyella</taxon>
    </lineage>
</organism>
<proteinExistence type="predicted"/>
<dbReference type="RefSeq" id="WP_092467361.1">
    <property type="nucleotide sequence ID" value="NZ_FNCZ01000003.1"/>
</dbReference>
<dbReference type="PANTHER" id="PTHR43420:SF47">
    <property type="entry name" value="N-ACETYLTRANSFERASE DOMAIN-CONTAINING PROTEIN"/>
    <property type="match status" value="1"/>
</dbReference>
<evidence type="ECO:0000259" key="3">
    <source>
        <dbReference type="PROSITE" id="PS51186"/>
    </source>
</evidence>
<protein>
    <submittedName>
        <fullName evidence="4">Acetyltransferase (GNAT) family protein</fullName>
    </submittedName>
</protein>
<dbReference type="Pfam" id="PF00583">
    <property type="entry name" value="Acetyltransf_1"/>
    <property type="match status" value="1"/>
</dbReference>
<evidence type="ECO:0000256" key="1">
    <source>
        <dbReference type="ARBA" id="ARBA00022679"/>
    </source>
</evidence>
<dbReference type="CDD" id="cd04301">
    <property type="entry name" value="NAT_SF"/>
    <property type="match status" value="1"/>
</dbReference>
<dbReference type="AlphaFoldDB" id="A0A1G8CTK9"/>
<gene>
    <name evidence="4" type="ORF">SAMN04489796_10345</name>
</gene>
<reference evidence="5" key="1">
    <citation type="submission" date="2016-10" db="EMBL/GenBank/DDBJ databases">
        <authorList>
            <person name="Varghese N."/>
            <person name="Submissions S."/>
        </authorList>
    </citation>
    <scope>NUCLEOTIDE SEQUENCE [LARGE SCALE GENOMIC DNA]</scope>
    <source>
        <strain evidence="5">DSM 15363</strain>
    </source>
</reference>
<dbReference type="InterPro" id="IPR016181">
    <property type="entry name" value="Acyl_CoA_acyltransferase"/>
</dbReference>
<name>A0A1G8CTK9_9FLAO</name>
<dbReference type="InterPro" id="IPR050680">
    <property type="entry name" value="YpeA/RimI_acetyltransf"/>
</dbReference>
<dbReference type="InterPro" id="IPR000182">
    <property type="entry name" value="GNAT_dom"/>
</dbReference>
<dbReference type="PANTHER" id="PTHR43420">
    <property type="entry name" value="ACETYLTRANSFERASE"/>
    <property type="match status" value="1"/>
</dbReference>
<evidence type="ECO:0000313" key="4">
    <source>
        <dbReference type="EMBL" id="SDH48815.1"/>
    </source>
</evidence>